<dbReference type="AlphaFoldDB" id="A0A8J8SYA1"/>
<sequence length="84" mass="10164">MRHGLTQMERIKQIQHSQPMIRTVKSGTQLLFSWEYALQLALRQSILERYLLQYGFMERKSIFAFDYMGRTREYFSKEIQLSPL</sequence>
<dbReference type="Proteomes" id="UP000785679">
    <property type="component" value="Unassembled WGS sequence"/>
</dbReference>
<accession>A0A8J8SYA1</accession>
<reference evidence="1" key="1">
    <citation type="submission" date="2019-06" db="EMBL/GenBank/DDBJ databases">
        <authorList>
            <person name="Zheng W."/>
        </authorList>
    </citation>
    <scope>NUCLEOTIDE SEQUENCE</scope>
    <source>
        <strain evidence="1">QDHG01</strain>
    </source>
</reference>
<protein>
    <submittedName>
        <fullName evidence="1">Uncharacterized protein</fullName>
    </submittedName>
</protein>
<evidence type="ECO:0000313" key="1">
    <source>
        <dbReference type="EMBL" id="TNV74751.1"/>
    </source>
</evidence>
<gene>
    <name evidence="1" type="ORF">FGO68_gene17598</name>
</gene>
<proteinExistence type="predicted"/>
<comment type="caution">
    <text evidence="1">The sequence shown here is derived from an EMBL/GenBank/DDBJ whole genome shotgun (WGS) entry which is preliminary data.</text>
</comment>
<evidence type="ECO:0000313" key="2">
    <source>
        <dbReference type="Proteomes" id="UP000785679"/>
    </source>
</evidence>
<dbReference type="EMBL" id="RRYP01016665">
    <property type="protein sequence ID" value="TNV74751.1"/>
    <property type="molecule type" value="Genomic_DNA"/>
</dbReference>
<organism evidence="1 2">
    <name type="scientific">Halteria grandinella</name>
    <dbReference type="NCBI Taxonomy" id="5974"/>
    <lineage>
        <taxon>Eukaryota</taxon>
        <taxon>Sar</taxon>
        <taxon>Alveolata</taxon>
        <taxon>Ciliophora</taxon>
        <taxon>Intramacronucleata</taxon>
        <taxon>Spirotrichea</taxon>
        <taxon>Stichotrichia</taxon>
        <taxon>Sporadotrichida</taxon>
        <taxon>Halteriidae</taxon>
        <taxon>Halteria</taxon>
    </lineage>
</organism>
<name>A0A8J8SYA1_HALGN</name>
<keyword evidence="2" id="KW-1185">Reference proteome</keyword>